<dbReference type="EC" id="2.6.1.-" evidence="6"/>
<comment type="caution">
    <text evidence="8">The sequence shown here is derived from an EMBL/GenBank/DDBJ whole genome shotgun (WGS) entry which is preliminary data.</text>
</comment>
<dbReference type="Proteomes" id="UP001408594">
    <property type="component" value="Unassembled WGS sequence"/>
</dbReference>
<dbReference type="InterPro" id="IPR004838">
    <property type="entry name" value="NHTrfase_class1_PyrdxlP-BS"/>
</dbReference>
<dbReference type="SUPFAM" id="SSF53383">
    <property type="entry name" value="PLP-dependent transferases"/>
    <property type="match status" value="1"/>
</dbReference>
<dbReference type="Pfam" id="PF00155">
    <property type="entry name" value="Aminotran_1_2"/>
    <property type="match status" value="1"/>
</dbReference>
<proteinExistence type="inferred from homology"/>
<evidence type="ECO:0000256" key="2">
    <source>
        <dbReference type="ARBA" id="ARBA00007441"/>
    </source>
</evidence>
<name>A0ABP9WNF5_9GAMM</name>
<evidence type="ECO:0000256" key="5">
    <source>
        <dbReference type="ARBA" id="ARBA00022898"/>
    </source>
</evidence>
<dbReference type="RefSeq" id="WP_345548896.1">
    <property type="nucleotide sequence ID" value="NZ_BAABRT010000004.1"/>
</dbReference>
<comment type="similarity">
    <text evidence="2 6">Belongs to the class-I pyridoxal-phosphate-dependent aminotransferase family.</text>
</comment>
<accession>A0ABP9WNF5</accession>
<protein>
    <recommendedName>
        <fullName evidence="6">Aminotransferase</fullName>
        <ecNumber evidence="6">2.6.1.-</ecNumber>
    </recommendedName>
</protein>
<gene>
    <name evidence="8" type="primary">aruH</name>
    <name evidence="8" type="ORF">Maes01_00697</name>
</gene>
<keyword evidence="9" id="KW-1185">Reference proteome</keyword>
<organism evidence="8 9">
    <name type="scientific">Microbulbifer aestuariivivens</name>
    <dbReference type="NCBI Taxonomy" id="1908308"/>
    <lineage>
        <taxon>Bacteria</taxon>
        <taxon>Pseudomonadati</taxon>
        <taxon>Pseudomonadota</taxon>
        <taxon>Gammaproteobacteria</taxon>
        <taxon>Cellvibrionales</taxon>
        <taxon>Microbulbiferaceae</taxon>
        <taxon>Microbulbifer</taxon>
    </lineage>
</organism>
<dbReference type="InterPro" id="IPR015424">
    <property type="entry name" value="PyrdxlP-dep_Trfase"/>
</dbReference>
<evidence type="ECO:0000256" key="3">
    <source>
        <dbReference type="ARBA" id="ARBA00022576"/>
    </source>
</evidence>
<dbReference type="InterPro" id="IPR004839">
    <property type="entry name" value="Aminotransferase_I/II_large"/>
</dbReference>
<dbReference type="InterPro" id="IPR050596">
    <property type="entry name" value="AspAT/PAT-like"/>
</dbReference>
<evidence type="ECO:0000256" key="4">
    <source>
        <dbReference type="ARBA" id="ARBA00022679"/>
    </source>
</evidence>
<dbReference type="InterPro" id="IPR015421">
    <property type="entry name" value="PyrdxlP-dep_Trfase_major"/>
</dbReference>
<comment type="cofactor">
    <cofactor evidence="1 6">
        <name>pyridoxal 5'-phosphate</name>
        <dbReference type="ChEBI" id="CHEBI:597326"/>
    </cofactor>
</comment>
<evidence type="ECO:0000259" key="7">
    <source>
        <dbReference type="Pfam" id="PF00155"/>
    </source>
</evidence>
<keyword evidence="4 6" id="KW-0808">Transferase</keyword>
<evidence type="ECO:0000313" key="9">
    <source>
        <dbReference type="Proteomes" id="UP001408594"/>
    </source>
</evidence>
<dbReference type="PROSITE" id="PS00105">
    <property type="entry name" value="AA_TRANSFER_CLASS_1"/>
    <property type="match status" value="1"/>
</dbReference>
<dbReference type="PANTHER" id="PTHR46383">
    <property type="entry name" value="ASPARTATE AMINOTRANSFERASE"/>
    <property type="match status" value="1"/>
</dbReference>
<evidence type="ECO:0000256" key="6">
    <source>
        <dbReference type="RuleBase" id="RU000481"/>
    </source>
</evidence>
<reference evidence="8 9" key="1">
    <citation type="submission" date="2024-02" db="EMBL/GenBank/DDBJ databases">
        <title>Microbulbifer aestuariivivens NBRC 112533.</title>
        <authorList>
            <person name="Ichikawa N."/>
            <person name="Katano-Makiyama Y."/>
            <person name="Hidaka K."/>
        </authorList>
    </citation>
    <scope>NUCLEOTIDE SEQUENCE [LARGE SCALE GENOMIC DNA]</scope>
    <source>
        <strain evidence="8 9">NBRC 112533</strain>
    </source>
</reference>
<dbReference type="Gene3D" id="3.90.1150.10">
    <property type="entry name" value="Aspartate Aminotransferase, domain 1"/>
    <property type="match status" value="1"/>
</dbReference>
<feature type="domain" description="Aminotransferase class I/classII large" evidence="7">
    <location>
        <begin position="36"/>
        <end position="385"/>
    </location>
</feature>
<evidence type="ECO:0000256" key="1">
    <source>
        <dbReference type="ARBA" id="ARBA00001933"/>
    </source>
</evidence>
<dbReference type="Gene3D" id="3.40.640.10">
    <property type="entry name" value="Type I PLP-dependent aspartate aminotransferase-like (Major domain)"/>
    <property type="match status" value="1"/>
</dbReference>
<keyword evidence="3 6" id="KW-0032">Aminotransferase</keyword>
<sequence length="397" mass="43674">MFKPKFSLPSEALNRADADVWAVSTRAHQLADQGEDVLFLCVGDPNFDTPEPILDYTRARLGVGRTHYSPDAGEPILRRAIANIESKVSPHPCSPDDVVVFPGGTNAIYSVLSCLLNPQEEIVIPEPMYIGYVPICDALRLKVKRVACPAENNFAFDVESIKAAIGEQTRVVLINTPVNPTGAMATPEQLRELAAYCRQRDVWLVSDEMYSMITYARRHTSLRTAAEHLDNVVVIDGLSKSHAMSGWRLGWVVAQGDLVKRLSQWAGATMFGCAQFIQEAAAFALEFDGYFVEQMRSAYERRRNLIVERIGNIPGLSCYAPDAGMFVMVDVSQVAESGDAFASALLDAERVSVLPGRPFGPCAVNHVRLTLAADEADLRRALDRIEHFVTSDSRQAG</sequence>
<dbReference type="PANTHER" id="PTHR46383:SF1">
    <property type="entry name" value="ASPARTATE AMINOTRANSFERASE"/>
    <property type="match status" value="1"/>
</dbReference>
<dbReference type="EMBL" id="BAABRT010000004">
    <property type="protein sequence ID" value="GAA5524143.1"/>
    <property type="molecule type" value="Genomic_DNA"/>
</dbReference>
<dbReference type="InterPro" id="IPR015422">
    <property type="entry name" value="PyrdxlP-dep_Trfase_small"/>
</dbReference>
<keyword evidence="5" id="KW-0663">Pyridoxal phosphate</keyword>
<dbReference type="CDD" id="cd00609">
    <property type="entry name" value="AAT_like"/>
    <property type="match status" value="1"/>
</dbReference>
<evidence type="ECO:0000313" key="8">
    <source>
        <dbReference type="EMBL" id="GAA5524143.1"/>
    </source>
</evidence>